<dbReference type="PROSITE" id="PS00599">
    <property type="entry name" value="AA_TRANSFER_CLASS_2"/>
    <property type="match status" value="1"/>
</dbReference>
<evidence type="ECO:0000256" key="5">
    <source>
        <dbReference type="ARBA" id="ARBA00022576"/>
    </source>
</evidence>
<dbReference type="Proteomes" id="UP000000377">
    <property type="component" value="Chromosome"/>
</dbReference>
<dbReference type="SUPFAM" id="SSF53383">
    <property type="entry name" value="PLP-dependent transferases"/>
    <property type="match status" value="1"/>
</dbReference>
<keyword evidence="5 12" id="KW-0032">Aminotransferase</keyword>
<dbReference type="GO" id="GO:0000105">
    <property type="term" value="P:L-histidine biosynthetic process"/>
    <property type="evidence" value="ECO:0007669"/>
    <property type="project" value="UniProtKB-KW"/>
</dbReference>
<comment type="pathway">
    <text evidence="2">Amino-acid biosynthesis; L-histidine biosynthesis; L-histidine from 5-phospho-alpha-D-ribose 1-diphosphate: step 7/9.</text>
</comment>
<dbReference type="CDD" id="cd00609">
    <property type="entry name" value="AAT_like"/>
    <property type="match status" value="1"/>
</dbReference>
<keyword evidence="13" id="KW-1185">Reference proteome</keyword>
<dbReference type="PATRIC" id="fig|749414.3.peg.9334"/>
<evidence type="ECO:0000313" key="12">
    <source>
        <dbReference type="EMBL" id="ADI12177.1"/>
    </source>
</evidence>
<dbReference type="InterPro" id="IPR015424">
    <property type="entry name" value="PyrdxlP-dep_Trfase"/>
</dbReference>
<dbReference type="EC" id="2.6.1.9" evidence="4"/>
<organism evidence="12 13">
    <name type="scientific">Streptomyces bingchenggensis (strain BCW-1)</name>
    <dbReference type="NCBI Taxonomy" id="749414"/>
    <lineage>
        <taxon>Bacteria</taxon>
        <taxon>Bacillati</taxon>
        <taxon>Actinomycetota</taxon>
        <taxon>Actinomycetes</taxon>
        <taxon>Kitasatosporales</taxon>
        <taxon>Streptomycetaceae</taxon>
        <taxon>Streptomyces</taxon>
    </lineage>
</organism>
<reference evidence="12 13" key="1">
    <citation type="journal article" date="2010" name="J. Bacteriol.">
        <title>Genome sequence of the milbemycin-producing bacterium Streptomyces bingchenggensis.</title>
        <authorList>
            <person name="Wang X.J."/>
            <person name="Yan Y.J."/>
            <person name="Zhang B."/>
            <person name="An J."/>
            <person name="Wang J.J."/>
            <person name="Tian J."/>
            <person name="Jiang L."/>
            <person name="Chen Y.H."/>
            <person name="Huang S.X."/>
            <person name="Yin M."/>
            <person name="Zhang J."/>
            <person name="Gao A.L."/>
            <person name="Liu C.X."/>
            <person name="Zhu Z.X."/>
            <person name="Xiang W.S."/>
        </authorList>
    </citation>
    <scope>NUCLEOTIDE SEQUENCE [LARGE SCALE GENOMIC DNA]</scope>
    <source>
        <strain evidence="12 13">BCW-1</strain>
    </source>
</reference>
<evidence type="ECO:0000256" key="6">
    <source>
        <dbReference type="ARBA" id="ARBA00022605"/>
    </source>
</evidence>
<dbReference type="AlphaFoldDB" id="D7C1X6"/>
<comment type="similarity">
    <text evidence="3">Belongs to the class-II pyridoxal-phosphate-dependent aminotransferase family. Histidinol-phosphate aminotransferase subfamily.</text>
</comment>
<protein>
    <recommendedName>
        <fullName evidence="4">histidinol-phosphate transaminase</fullName>
        <ecNumber evidence="4">2.6.1.9</ecNumber>
    </recommendedName>
</protein>
<dbReference type="InterPro" id="IPR015421">
    <property type="entry name" value="PyrdxlP-dep_Trfase_major"/>
</dbReference>
<evidence type="ECO:0000256" key="3">
    <source>
        <dbReference type="ARBA" id="ARBA00007970"/>
    </source>
</evidence>
<dbReference type="RefSeq" id="WP_014181624.1">
    <property type="nucleotide sequence ID" value="NC_016582.1"/>
</dbReference>
<comment type="cofactor">
    <cofactor evidence="1">
        <name>pyridoxal 5'-phosphate</name>
        <dbReference type="ChEBI" id="CHEBI:597326"/>
    </cofactor>
</comment>
<name>D7C1X6_STRBB</name>
<keyword evidence="7 12" id="KW-0808">Transferase</keyword>
<dbReference type="Pfam" id="PF00155">
    <property type="entry name" value="Aminotran_1_2"/>
    <property type="match status" value="1"/>
</dbReference>
<dbReference type="PANTHER" id="PTHR43643">
    <property type="entry name" value="HISTIDINOL-PHOSPHATE AMINOTRANSFERASE 2"/>
    <property type="match status" value="1"/>
</dbReference>
<keyword evidence="9" id="KW-0368">Histidine biosynthesis</keyword>
<evidence type="ECO:0000256" key="10">
    <source>
        <dbReference type="ARBA" id="ARBA00047481"/>
    </source>
</evidence>
<dbReference type="GO" id="GO:0030170">
    <property type="term" value="F:pyridoxal phosphate binding"/>
    <property type="evidence" value="ECO:0007669"/>
    <property type="project" value="InterPro"/>
</dbReference>
<evidence type="ECO:0000313" key="13">
    <source>
        <dbReference type="Proteomes" id="UP000000377"/>
    </source>
</evidence>
<dbReference type="Gene3D" id="3.40.640.10">
    <property type="entry name" value="Type I PLP-dependent aspartate aminotransferase-like (Major domain)"/>
    <property type="match status" value="1"/>
</dbReference>
<evidence type="ECO:0000259" key="11">
    <source>
        <dbReference type="Pfam" id="PF00155"/>
    </source>
</evidence>
<keyword evidence="8" id="KW-0663">Pyridoxal phosphate</keyword>
<evidence type="ECO:0000256" key="4">
    <source>
        <dbReference type="ARBA" id="ARBA00012748"/>
    </source>
</evidence>
<evidence type="ECO:0000256" key="7">
    <source>
        <dbReference type="ARBA" id="ARBA00022679"/>
    </source>
</evidence>
<dbReference type="eggNOG" id="COG0079">
    <property type="taxonomic scope" value="Bacteria"/>
</dbReference>
<evidence type="ECO:0000256" key="8">
    <source>
        <dbReference type="ARBA" id="ARBA00022898"/>
    </source>
</evidence>
<dbReference type="InterPro" id="IPR004839">
    <property type="entry name" value="Aminotransferase_I/II_large"/>
</dbReference>
<dbReference type="SUPFAM" id="SSF55729">
    <property type="entry name" value="Acyl-CoA N-acyltransferases (Nat)"/>
    <property type="match status" value="1"/>
</dbReference>
<dbReference type="KEGG" id="sbh:SBI_09059"/>
<dbReference type="InterPro" id="IPR050106">
    <property type="entry name" value="HistidinolP_aminotransfase"/>
</dbReference>
<comment type="catalytic activity">
    <reaction evidence="10">
        <text>L-histidinol phosphate + 2-oxoglutarate = 3-(imidazol-4-yl)-2-oxopropyl phosphate + L-glutamate</text>
        <dbReference type="Rhea" id="RHEA:23744"/>
        <dbReference type="ChEBI" id="CHEBI:16810"/>
        <dbReference type="ChEBI" id="CHEBI:29985"/>
        <dbReference type="ChEBI" id="CHEBI:57766"/>
        <dbReference type="ChEBI" id="CHEBI:57980"/>
        <dbReference type="EC" id="2.6.1.9"/>
    </reaction>
</comment>
<accession>D7C1X6</accession>
<dbReference type="InterPro" id="IPR001917">
    <property type="entry name" value="Aminotrans_II_pyridoxalP_BS"/>
</dbReference>
<dbReference type="InterPro" id="IPR015422">
    <property type="entry name" value="PyrdxlP-dep_Trfase_small"/>
</dbReference>
<feature type="domain" description="Aminotransferase class I/classII large" evidence="11">
    <location>
        <begin position="365"/>
        <end position="657"/>
    </location>
</feature>
<dbReference type="Gene3D" id="3.90.1150.10">
    <property type="entry name" value="Aspartate Aminotransferase, domain 1"/>
    <property type="match status" value="1"/>
</dbReference>
<dbReference type="GO" id="GO:0004400">
    <property type="term" value="F:histidinol-phosphate transaminase activity"/>
    <property type="evidence" value="ECO:0007669"/>
    <property type="project" value="UniProtKB-EC"/>
</dbReference>
<evidence type="ECO:0000256" key="2">
    <source>
        <dbReference type="ARBA" id="ARBA00005011"/>
    </source>
</evidence>
<dbReference type="InterPro" id="IPR016181">
    <property type="entry name" value="Acyl_CoA_acyltransferase"/>
</dbReference>
<dbReference type="STRING" id="749414.SBI_09059"/>
<evidence type="ECO:0000256" key="9">
    <source>
        <dbReference type="ARBA" id="ARBA00023102"/>
    </source>
</evidence>
<evidence type="ECO:0000256" key="1">
    <source>
        <dbReference type="ARBA" id="ARBA00001933"/>
    </source>
</evidence>
<dbReference type="HOGENOM" id="CLU_418509_0_0_11"/>
<dbReference type="PANTHER" id="PTHR43643:SF6">
    <property type="entry name" value="HISTIDINOL-PHOSPHATE AMINOTRANSFERASE"/>
    <property type="match status" value="1"/>
</dbReference>
<dbReference type="EMBL" id="CP002047">
    <property type="protein sequence ID" value="ADI12177.1"/>
    <property type="molecule type" value="Genomic_DNA"/>
</dbReference>
<sequence>MRRSADIEALQDVLCAALGSRAPVCSLTRLGRDARAFAALDPAVLDRPTLVAGGAPYHPTSPAPTRHALEELLRRAEALDVSQILVPGVRRSDDTGALRAAGLVPVVAEPECVVRLPREPAAGAVDDVLRTRVGARQLGDLRRRERAVSREAGWERIRLNELDGSPWARGAFVELHQRQAERHGSHDNLYNADALDALAHGALAERTEMLVRRRKNTVVQAGLITTSHNGRGIYYLTQAIDHDDPIARRNLFVASLYRLYLHAQRSGMDWVHLGRGNVDRMRRLGADLFVPLDHWLRAPDLEPTEEKVADQELSRFAAPPVAGVPVPGPARFRHVPRFDTIDLSSNTNPYLGTASEYPHLDTAELADTYLTTIAKLPGHSGGGVHALTPDHLLFSSGSVDGAMLLLAALASPGESVCVTPPTFPLYGHFAHLLRLPVVEVPLQGEDLSQLDTERILAADPRVTILCDPNNPAGTRLDPEQVHHLLDHTRGLVVIDEAYVEFSEKPSYAGLIGQRDNLIVLRTLSKAWGLASARCGIALAQPGIIEALRRLQVPFGFTNASQQAVRDRLTNSRRVLAVIQRIRAERDRMAAALAEHPAVDRVFPSETNFLFVRLHKHERVMEQLQRAGIVVADTGRVIPDTCRITIGDRRANTALLEAFSAAL</sequence>
<gene>
    <name evidence="12" type="primary">hisC2</name>
    <name evidence="12" type="ordered locus">SBI_09059</name>
</gene>
<proteinExistence type="inferred from homology"/>
<keyword evidence="6" id="KW-0028">Amino-acid biosynthesis</keyword>